<feature type="region of interest" description="Disordered" evidence="1">
    <location>
        <begin position="95"/>
        <end position="120"/>
    </location>
</feature>
<evidence type="ECO:0000256" key="1">
    <source>
        <dbReference type="SAM" id="MobiDB-lite"/>
    </source>
</evidence>
<dbReference type="EMBL" id="FMYG01000006">
    <property type="protein sequence ID" value="SDC72070.1"/>
    <property type="molecule type" value="Genomic_DNA"/>
</dbReference>
<name>A0A1G6NVL2_9MICO</name>
<evidence type="ECO:0000313" key="2">
    <source>
        <dbReference type="EMBL" id="SDC72070.1"/>
    </source>
</evidence>
<evidence type="ECO:0000313" key="3">
    <source>
        <dbReference type="Proteomes" id="UP000183203"/>
    </source>
</evidence>
<accession>A0A1G6NVL2</accession>
<dbReference type="STRING" id="993073.AS029_12965"/>
<dbReference type="Proteomes" id="UP000183203">
    <property type="component" value="Unassembled WGS sequence"/>
</dbReference>
<sequence length="120" mass="12609">MMSAVGRSVPAMSRPLHPDVALGIQLSAICSRNRYTQDPGPVIAELLEAAGDRGDVLAYEAGRWAGYYDDEHTAVLVAAIMEGIPGAAEWAPVGRARRSAPPHGTTGFGPAYLPPTPRDG</sequence>
<reference evidence="2 3" key="1">
    <citation type="submission" date="2016-09" db="EMBL/GenBank/DDBJ databases">
        <authorList>
            <person name="Capua I."/>
            <person name="De Benedictis P."/>
            <person name="Joannis T."/>
            <person name="Lombin L.H."/>
            <person name="Cattoli G."/>
        </authorList>
    </citation>
    <scope>NUCLEOTIDE SEQUENCE [LARGE SCALE GENOMIC DNA]</scope>
    <source>
        <strain evidence="2 3">NIO-1002</strain>
    </source>
</reference>
<organism evidence="2 3">
    <name type="scientific">Microbacterium enclense</name>
    <dbReference type="NCBI Taxonomy" id="993073"/>
    <lineage>
        <taxon>Bacteria</taxon>
        <taxon>Bacillati</taxon>
        <taxon>Actinomycetota</taxon>
        <taxon>Actinomycetes</taxon>
        <taxon>Micrococcales</taxon>
        <taxon>Microbacteriaceae</taxon>
        <taxon>Microbacterium</taxon>
    </lineage>
</organism>
<protein>
    <submittedName>
        <fullName evidence="2">Uncharacterized protein</fullName>
    </submittedName>
</protein>
<dbReference type="AlphaFoldDB" id="A0A1G6NVL2"/>
<proteinExistence type="predicted"/>
<gene>
    <name evidence="2" type="ORF">SAMN05216418_2874</name>
</gene>